<feature type="compositionally biased region" description="Polar residues" evidence="2">
    <location>
        <begin position="174"/>
        <end position="186"/>
    </location>
</feature>
<keyword evidence="1" id="KW-0175">Coiled coil</keyword>
<feature type="region of interest" description="Disordered" evidence="2">
    <location>
        <begin position="373"/>
        <end position="410"/>
    </location>
</feature>
<evidence type="ECO:0000256" key="2">
    <source>
        <dbReference type="SAM" id="MobiDB-lite"/>
    </source>
</evidence>
<dbReference type="Proteomes" id="UP001296104">
    <property type="component" value="Unassembled WGS sequence"/>
</dbReference>
<evidence type="ECO:0000256" key="1">
    <source>
        <dbReference type="SAM" id="Coils"/>
    </source>
</evidence>
<accession>A0AAI9EBY1</accession>
<feature type="region of interest" description="Disordered" evidence="2">
    <location>
        <begin position="154"/>
        <end position="192"/>
    </location>
</feature>
<name>A0AAI9EBY1_9PEZI</name>
<keyword evidence="4" id="KW-1185">Reference proteome</keyword>
<evidence type="ECO:0000313" key="4">
    <source>
        <dbReference type="Proteomes" id="UP001296104"/>
    </source>
</evidence>
<dbReference type="AlphaFoldDB" id="A0AAI9EBY1"/>
<feature type="coiled-coil region" evidence="1">
    <location>
        <begin position="420"/>
        <end position="454"/>
    </location>
</feature>
<feature type="compositionally biased region" description="Polar residues" evidence="2">
    <location>
        <begin position="82"/>
        <end position="103"/>
    </location>
</feature>
<sequence>MSSRLSCYLCTKLKPLVQDVTSAISELDETIQSFCGSSGSIGRGTSAFSEGDSPTRAIQWILERLHYAKHDLQQAARRNRESYQYQPHQSQISGASPQQTSPRNPLKRSAEPWDRDDFHGLKRPRSGASSAQPFQLPTLTTHGIAREYIDSSIRDLGPRASPAPSESVPGSAHPRQTSPTPTSRLNTRALPSPSSLAYSLSAAPSLAPVTGQNIASPALSYRQAPSVDTASTNSATSAHIADLQHQITLKSLALQTLQTEYSSLLQKLQRERVKGQAMEKKTSVADQEVNDLTTKNEELTEQVKSLEAQLEECEGKREAARVESSREKDQWGRMLEMGGRLQAKIDGERQKLLEEKAALQQRLFRLEGLKGNQQADDLDSTERGQTVMPNSSKSDQSKSTGTIHAESTAQVNSEIQHNQVAGLRHQVASLNRRIDTLRLALEGAKRQNAEIGQQAHGLLERSTTFSNTIEQAIQEDDVQAEQTNLSPQRKTNTCSTPVRMQMRCDPPEPPHMPSATSLSPQTFRSKSGSRTSTLEVYRDGKVKTAIVADVARAASPAPEELGIHVTPSTSTPEELIRALGPVPAPLPSLQFQARGNYWGFPSTGQSANGARELRDMPRLPAVRVSQTSDHDTSPRSYHSSPGELVEDRSSNASSANRSPEAYVSDSEGKGSGTRPKSKQTFSRFPPLHLETTRSQEAGTHRYHGSHYTWVPAMPPPPRPGPTSSFTP</sequence>
<feature type="coiled-coil region" evidence="1">
    <location>
        <begin position="254"/>
        <end position="369"/>
    </location>
</feature>
<dbReference type="SUPFAM" id="SSF144284">
    <property type="entry name" value="Sec2 N-terminal region"/>
    <property type="match status" value="1"/>
</dbReference>
<reference evidence="3" key="1">
    <citation type="submission" date="2023-11" db="EMBL/GenBank/DDBJ databases">
        <authorList>
            <person name="Alioto T."/>
            <person name="Alioto T."/>
            <person name="Gomez Garrido J."/>
        </authorList>
    </citation>
    <scope>NUCLEOTIDE SEQUENCE</scope>
</reference>
<feature type="region of interest" description="Disordered" evidence="2">
    <location>
        <begin position="623"/>
        <end position="727"/>
    </location>
</feature>
<feature type="compositionally biased region" description="Basic and acidic residues" evidence="2">
    <location>
        <begin position="108"/>
        <end position="120"/>
    </location>
</feature>
<proteinExistence type="predicted"/>
<feature type="compositionally biased region" description="Polar residues" evidence="2">
    <location>
        <begin position="127"/>
        <end position="139"/>
    </location>
</feature>
<comment type="caution">
    <text evidence="3">The sequence shown here is derived from an EMBL/GenBank/DDBJ whole genome shotgun (WGS) entry which is preliminary data.</text>
</comment>
<feature type="region of interest" description="Disordered" evidence="2">
    <location>
        <begin position="506"/>
        <end position="532"/>
    </location>
</feature>
<dbReference type="EMBL" id="CAVMBE010000038">
    <property type="protein sequence ID" value="CAK4030653.1"/>
    <property type="molecule type" value="Genomic_DNA"/>
</dbReference>
<evidence type="ECO:0000313" key="3">
    <source>
        <dbReference type="EMBL" id="CAK4030653.1"/>
    </source>
</evidence>
<organism evidence="3 4">
    <name type="scientific">Lecanosticta acicola</name>
    <dbReference type="NCBI Taxonomy" id="111012"/>
    <lineage>
        <taxon>Eukaryota</taxon>
        <taxon>Fungi</taxon>
        <taxon>Dikarya</taxon>
        <taxon>Ascomycota</taxon>
        <taxon>Pezizomycotina</taxon>
        <taxon>Dothideomycetes</taxon>
        <taxon>Dothideomycetidae</taxon>
        <taxon>Mycosphaerellales</taxon>
        <taxon>Mycosphaerellaceae</taxon>
        <taxon>Lecanosticta</taxon>
    </lineage>
</organism>
<feature type="compositionally biased region" description="Polar residues" evidence="2">
    <location>
        <begin position="383"/>
        <end position="410"/>
    </location>
</feature>
<feature type="region of interest" description="Disordered" evidence="2">
    <location>
        <begin position="77"/>
        <end position="139"/>
    </location>
</feature>
<gene>
    <name evidence="3" type="ORF">LECACI_7A005811</name>
</gene>
<feature type="compositionally biased region" description="Polar residues" evidence="2">
    <location>
        <begin position="514"/>
        <end position="532"/>
    </location>
</feature>
<protein>
    <submittedName>
        <fullName evidence="3">Uncharacterized protein</fullName>
    </submittedName>
</protein>